<organism evidence="1">
    <name type="scientific">Pennisetum virus 1</name>
    <dbReference type="NCBI Taxonomy" id="2977978"/>
    <lineage>
        <taxon>Viruses</taxon>
        <taxon>Riboviria</taxon>
        <taxon>Orthornavirae</taxon>
        <taxon>Negarnaviricota</taxon>
        <taxon>Haploviricotina</taxon>
        <taxon>Monjiviricetes</taxon>
        <taxon>Mononegavirales</taxon>
        <taxon>Rhabdoviridae</taxon>
        <taxon>Betarhabdovirinae</taxon>
        <taxon>Varicosavirus</taxon>
        <taxon>Varicosavirus penniseti</taxon>
    </lineage>
</organism>
<sequence length="151" mass="17500">MAFRDRAIQLKLLWMTKEIRCMLGNYDGHVSIADIYSLPEAMQSIKLYIRKTYGKCSSCSRTKKRVGHYLKPTDLIDLLELLDCPPERIDQYMYEIPKSMRICVDCAVCSLMYKEPLLLLQSFLDDIIILNADEFTHSISSVEEWISSHPA</sequence>
<accession>A0A9N6YJC6</accession>
<evidence type="ECO:0000313" key="1">
    <source>
        <dbReference type="EMBL" id="DAZ90770.1"/>
    </source>
</evidence>
<dbReference type="EMBL" id="BK061791">
    <property type="protein sequence ID" value="DAZ90770.1"/>
    <property type="molecule type" value="Viral_cRNA"/>
</dbReference>
<proteinExistence type="predicted"/>
<name>A0A9N6YJC6_9RHAB</name>
<protein>
    <submittedName>
        <fullName evidence="1">Protein 3</fullName>
    </submittedName>
</protein>
<reference evidence="1" key="1">
    <citation type="journal article" date="2022" name="bioRxiv">
        <title>Unlocking the hidden genetic diversity of varicosaviruses, the neglected plant rhabdoviruses.</title>
        <authorList>
            <person name="Bejerman N."/>
            <person name="Dietzgen R.G."/>
            <person name="Debat H."/>
        </authorList>
    </citation>
    <scope>NUCLEOTIDE SEQUENCE</scope>
</reference>